<name>A0A818RRH4_9BILA</name>
<comment type="caution">
    <text evidence="1">The sequence shown here is derived from an EMBL/GenBank/DDBJ whole genome shotgun (WGS) entry which is preliminary data.</text>
</comment>
<reference evidence="1" key="1">
    <citation type="submission" date="2021-02" db="EMBL/GenBank/DDBJ databases">
        <authorList>
            <person name="Nowell W R."/>
        </authorList>
    </citation>
    <scope>NUCLEOTIDE SEQUENCE</scope>
</reference>
<organism evidence="1 2">
    <name type="scientific">Rotaria socialis</name>
    <dbReference type="NCBI Taxonomy" id="392032"/>
    <lineage>
        <taxon>Eukaryota</taxon>
        <taxon>Metazoa</taxon>
        <taxon>Spiralia</taxon>
        <taxon>Gnathifera</taxon>
        <taxon>Rotifera</taxon>
        <taxon>Eurotatoria</taxon>
        <taxon>Bdelloidea</taxon>
        <taxon>Philodinida</taxon>
        <taxon>Philodinidae</taxon>
        <taxon>Rotaria</taxon>
    </lineage>
</organism>
<evidence type="ECO:0000313" key="2">
    <source>
        <dbReference type="Proteomes" id="UP000663872"/>
    </source>
</evidence>
<accession>A0A818RRH4</accession>
<protein>
    <recommendedName>
        <fullName evidence="3">TIR domain-containing protein</fullName>
    </recommendedName>
</protein>
<dbReference type="Gene3D" id="3.40.50.10140">
    <property type="entry name" value="Toll/interleukin-1 receptor homology (TIR) domain"/>
    <property type="match status" value="1"/>
</dbReference>
<dbReference type="SUPFAM" id="SSF52200">
    <property type="entry name" value="Toll/Interleukin receptor TIR domain"/>
    <property type="match status" value="1"/>
</dbReference>
<dbReference type="EMBL" id="CAJNYT010004363">
    <property type="protein sequence ID" value="CAF3658060.1"/>
    <property type="molecule type" value="Genomic_DNA"/>
</dbReference>
<dbReference type="AlphaFoldDB" id="A0A818RRH4"/>
<dbReference type="Proteomes" id="UP000663872">
    <property type="component" value="Unassembled WGS sequence"/>
</dbReference>
<sequence>MMYCLILILSELMAEKKLRTTSTIERPSSAVSQSVRSEDISNIRMGRLYNVVVSNNRNDMKNCQRLINRLTEEVFSIETHSKIADEQHDLCSEMDKSACIILCISGNYYENSSCISEAKYTFQTDKTVSLVKIQNNSILDWNSDPFDRKLFFNSLGSDLYFDLEYGRLLIELVR</sequence>
<gene>
    <name evidence="1" type="ORF">GRG538_LOCUS25578</name>
</gene>
<evidence type="ECO:0000313" key="1">
    <source>
        <dbReference type="EMBL" id="CAF3658060.1"/>
    </source>
</evidence>
<dbReference type="InterPro" id="IPR035897">
    <property type="entry name" value="Toll_tir_struct_dom_sf"/>
</dbReference>
<proteinExistence type="predicted"/>
<evidence type="ECO:0008006" key="3">
    <source>
        <dbReference type="Google" id="ProtNLM"/>
    </source>
</evidence>